<dbReference type="EMBL" id="JARKIB010000040">
    <property type="protein sequence ID" value="KAJ7759129.1"/>
    <property type="molecule type" value="Genomic_DNA"/>
</dbReference>
<reference evidence="1" key="1">
    <citation type="submission" date="2023-03" db="EMBL/GenBank/DDBJ databases">
        <title>Massive genome expansion in bonnet fungi (Mycena s.s.) driven by repeated elements and novel gene families across ecological guilds.</title>
        <authorList>
            <consortium name="Lawrence Berkeley National Laboratory"/>
            <person name="Harder C.B."/>
            <person name="Miyauchi S."/>
            <person name="Viragh M."/>
            <person name="Kuo A."/>
            <person name="Thoen E."/>
            <person name="Andreopoulos B."/>
            <person name="Lu D."/>
            <person name="Skrede I."/>
            <person name="Drula E."/>
            <person name="Henrissat B."/>
            <person name="Morin E."/>
            <person name="Kohler A."/>
            <person name="Barry K."/>
            <person name="LaButti K."/>
            <person name="Morin E."/>
            <person name="Salamov A."/>
            <person name="Lipzen A."/>
            <person name="Mereny Z."/>
            <person name="Hegedus B."/>
            <person name="Baldrian P."/>
            <person name="Stursova M."/>
            <person name="Weitz H."/>
            <person name="Taylor A."/>
            <person name="Grigoriev I.V."/>
            <person name="Nagy L.G."/>
            <person name="Martin F."/>
            <person name="Kauserud H."/>
        </authorList>
    </citation>
    <scope>NUCLEOTIDE SEQUENCE</scope>
    <source>
        <strain evidence="1">CBHHK182m</strain>
    </source>
</reference>
<evidence type="ECO:0008006" key="3">
    <source>
        <dbReference type="Google" id="ProtNLM"/>
    </source>
</evidence>
<name>A0AAD7NGP2_9AGAR</name>
<keyword evidence="2" id="KW-1185">Reference proteome</keyword>
<accession>A0AAD7NGP2</accession>
<sequence>MTDSESSRLCSGCSTTLAELDSVLKQPLISSPTPNEILETNHPPIESQLPSIRDFISTGRARMRVLNAKFAALRSSNCSIEALQSSIDKLLALDVEIRKHKGAISPLRRMPTEVLSLIFTSTISQHGITESAPWTVSAVCARWRATVIYQPRFWTFINLGYFSRSSTHYLRLEIQLQRSGELPLAVQCSSKDTSHFGSPELRLLRLVCEHARRWGKLSVSGSSYLYSQIVDFVQDRLVLLQELEIEVECPAYEGNLPALDIFQDAPLLQRVVLNQKTWPYPVLGMTLPWSQLVQYGASNSWDGHLHALASAANLVECSLEIQGSGQPPGASILLPHLLRLSLSHPTFLECLETPALIELYCDYAPLLLPFLRRNLCKLKTLTLSHCYKNPADDSDLVHIVEEVPTIVNLGLLPGLSFPIELSDTLSSRPDVAPALECISTVIGTGNDIDKDRYEHFARAIDSLWRHGRLRSVKLCPDYGFSLPTIDSIELLRAQGLEFLITEGDYQIFYEDVLPSQFQINTNKDYNPHEIWYDSDDDF</sequence>
<proteinExistence type="predicted"/>
<gene>
    <name evidence="1" type="ORF">B0H16DRAFT_1689084</name>
</gene>
<dbReference type="AlphaFoldDB" id="A0AAD7NGP2"/>
<comment type="caution">
    <text evidence="1">The sequence shown here is derived from an EMBL/GenBank/DDBJ whole genome shotgun (WGS) entry which is preliminary data.</text>
</comment>
<protein>
    <recommendedName>
        <fullName evidence="3">F-box domain-containing protein</fullName>
    </recommendedName>
</protein>
<evidence type="ECO:0000313" key="1">
    <source>
        <dbReference type="EMBL" id="KAJ7759129.1"/>
    </source>
</evidence>
<organism evidence="1 2">
    <name type="scientific">Mycena metata</name>
    <dbReference type="NCBI Taxonomy" id="1033252"/>
    <lineage>
        <taxon>Eukaryota</taxon>
        <taxon>Fungi</taxon>
        <taxon>Dikarya</taxon>
        <taxon>Basidiomycota</taxon>
        <taxon>Agaricomycotina</taxon>
        <taxon>Agaricomycetes</taxon>
        <taxon>Agaricomycetidae</taxon>
        <taxon>Agaricales</taxon>
        <taxon>Marasmiineae</taxon>
        <taxon>Mycenaceae</taxon>
        <taxon>Mycena</taxon>
    </lineage>
</organism>
<dbReference type="Proteomes" id="UP001215598">
    <property type="component" value="Unassembled WGS sequence"/>
</dbReference>
<evidence type="ECO:0000313" key="2">
    <source>
        <dbReference type="Proteomes" id="UP001215598"/>
    </source>
</evidence>